<comment type="caution">
    <text evidence="7">Lacks conserved residue(s) required for the propagation of feature annotation.</text>
</comment>
<organism evidence="9 10">
    <name type="scientific">Tectimicrobiota bacterium</name>
    <dbReference type="NCBI Taxonomy" id="2528274"/>
    <lineage>
        <taxon>Bacteria</taxon>
        <taxon>Pseudomonadati</taxon>
        <taxon>Nitrospinota/Tectimicrobiota group</taxon>
        <taxon>Candidatus Tectimicrobiota</taxon>
    </lineage>
</organism>
<dbReference type="NCBIfam" id="TIGR00615">
    <property type="entry name" value="recR"/>
    <property type="match status" value="1"/>
</dbReference>
<keyword evidence="4 7" id="KW-0862">Zinc</keyword>
<protein>
    <recommendedName>
        <fullName evidence="7">Recombination protein RecR</fullName>
    </recommendedName>
</protein>
<keyword evidence="2 7" id="KW-0227">DNA damage</keyword>
<keyword evidence="6 7" id="KW-0234">DNA repair</keyword>
<accession>A0A932HWH7</accession>
<comment type="similarity">
    <text evidence="7">Belongs to the RecR family.</text>
</comment>
<dbReference type="InterPro" id="IPR034137">
    <property type="entry name" value="TOPRIM_RecR"/>
</dbReference>
<comment type="caution">
    <text evidence="9">The sequence shown here is derived from an EMBL/GenBank/DDBJ whole genome shotgun (WGS) entry which is preliminary data.</text>
</comment>
<evidence type="ECO:0000256" key="6">
    <source>
        <dbReference type="ARBA" id="ARBA00023204"/>
    </source>
</evidence>
<dbReference type="EMBL" id="JACPUR010000013">
    <property type="protein sequence ID" value="MBI3126841.1"/>
    <property type="molecule type" value="Genomic_DNA"/>
</dbReference>
<dbReference type="GO" id="GO:0006281">
    <property type="term" value="P:DNA repair"/>
    <property type="evidence" value="ECO:0007669"/>
    <property type="project" value="UniProtKB-UniRule"/>
</dbReference>
<dbReference type="Pfam" id="PF13662">
    <property type="entry name" value="Toprim_4"/>
    <property type="match status" value="1"/>
</dbReference>
<dbReference type="Gene3D" id="1.10.8.420">
    <property type="entry name" value="RecR Domain 1"/>
    <property type="match status" value="1"/>
</dbReference>
<dbReference type="Proteomes" id="UP000782312">
    <property type="component" value="Unassembled WGS sequence"/>
</dbReference>
<sequence length="200" mass="21541">MSRFPAIEACIEAFRRLPGVGPKSAQRIVFHLLTKDPEAARRIASALGALGERVRLCPTCSMLVEGEAGGTGCRVCGDRDPSVLCVVEEPADVFAVERAGGFRGRFHVLMGVISPLEGVEAEDLTVAQLVERVKAQQVKEVILALNPNMAGEGTSLYLASLLKPMGVRVTQLAHGLPMGSHLEYADEMTLSRSLEGRREM</sequence>
<dbReference type="HAMAP" id="MF_00017">
    <property type="entry name" value="RecR"/>
    <property type="match status" value="1"/>
</dbReference>
<comment type="function">
    <text evidence="7">May play a role in DNA repair. It seems to be involved in an RecBC-independent recombinational process of DNA repair. It may act with RecF and RecO.</text>
</comment>
<evidence type="ECO:0000259" key="8">
    <source>
        <dbReference type="PROSITE" id="PS50880"/>
    </source>
</evidence>
<dbReference type="InterPro" id="IPR023627">
    <property type="entry name" value="Rcmb_RecR"/>
</dbReference>
<dbReference type="PROSITE" id="PS50880">
    <property type="entry name" value="TOPRIM"/>
    <property type="match status" value="1"/>
</dbReference>
<dbReference type="InterPro" id="IPR000093">
    <property type="entry name" value="DNA_Rcmb_RecR"/>
</dbReference>
<dbReference type="SUPFAM" id="SSF111304">
    <property type="entry name" value="Recombination protein RecR"/>
    <property type="match status" value="1"/>
</dbReference>
<dbReference type="GO" id="GO:0003677">
    <property type="term" value="F:DNA binding"/>
    <property type="evidence" value="ECO:0007669"/>
    <property type="project" value="UniProtKB-UniRule"/>
</dbReference>
<evidence type="ECO:0000256" key="3">
    <source>
        <dbReference type="ARBA" id="ARBA00022771"/>
    </source>
</evidence>
<evidence type="ECO:0000313" key="9">
    <source>
        <dbReference type="EMBL" id="MBI3126841.1"/>
    </source>
</evidence>
<feature type="domain" description="Toprim" evidence="8">
    <location>
        <begin position="82"/>
        <end position="177"/>
    </location>
</feature>
<name>A0A932HWH7_UNCTE</name>
<dbReference type="GO" id="GO:0006310">
    <property type="term" value="P:DNA recombination"/>
    <property type="evidence" value="ECO:0007669"/>
    <property type="project" value="UniProtKB-UniRule"/>
</dbReference>
<dbReference type="InterPro" id="IPR006171">
    <property type="entry name" value="TOPRIM_dom"/>
</dbReference>
<dbReference type="CDD" id="cd01025">
    <property type="entry name" value="TOPRIM_recR"/>
    <property type="match status" value="1"/>
</dbReference>
<evidence type="ECO:0000256" key="2">
    <source>
        <dbReference type="ARBA" id="ARBA00022763"/>
    </source>
</evidence>
<dbReference type="PANTHER" id="PTHR30446">
    <property type="entry name" value="RECOMBINATION PROTEIN RECR"/>
    <property type="match status" value="1"/>
</dbReference>
<dbReference type="Gene3D" id="3.40.1360.10">
    <property type="match status" value="1"/>
</dbReference>
<evidence type="ECO:0000256" key="5">
    <source>
        <dbReference type="ARBA" id="ARBA00023172"/>
    </source>
</evidence>
<evidence type="ECO:0000256" key="1">
    <source>
        <dbReference type="ARBA" id="ARBA00022723"/>
    </source>
</evidence>
<keyword evidence="3 7" id="KW-0863">Zinc-finger</keyword>
<keyword evidence="5 7" id="KW-0233">DNA recombination</keyword>
<evidence type="ECO:0000256" key="7">
    <source>
        <dbReference type="HAMAP-Rule" id="MF_00017"/>
    </source>
</evidence>
<dbReference type="GO" id="GO:0008270">
    <property type="term" value="F:zinc ion binding"/>
    <property type="evidence" value="ECO:0007669"/>
    <property type="project" value="UniProtKB-KW"/>
</dbReference>
<dbReference type="Pfam" id="PF21176">
    <property type="entry name" value="RecR_HhH"/>
    <property type="match status" value="1"/>
</dbReference>
<reference evidence="9" key="1">
    <citation type="submission" date="2020-07" db="EMBL/GenBank/DDBJ databases">
        <title>Huge and variable diversity of episymbiotic CPR bacteria and DPANN archaea in groundwater ecosystems.</title>
        <authorList>
            <person name="He C.Y."/>
            <person name="Keren R."/>
            <person name="Whittaker M."/>
            <person name="Farag I.F."/>
            <person name="Doudna J."/>
            <person name="Cate J.H.D."/>
            <person name="Banfield J.F."/>
        </authorList>
    </citation>
    <scope>NUCLEOTIDE SEQUENCE</scope>
    <source>
        <strain evidence="9">NC_groundwater_763_Ag_S-0.2um_68_21</strain>
    </source>
</reference>
<dbReference type="Gene3D" id="6.10.250.240">
    <property type="match status" value="1"/>
</dbReference>
<dbReference type="Pfam" id="PF21175">
    <property type="entry name" value="RecR_C"/>
    <property type="match status" value="1"/>
</dbReference>
<gene>
    <name evidence="7 9" type="primary">recR</name>
    <name evidence="9" type="ORF">HYZ11_04480</name>
</gene>
<dbReference type="PANTHER" id="PTHR30446:SF0">
    <property type="entry name" value="RECOMBINATION PROTEIN RECR"/>
    <property type="match status" value="1"/>
</dbReference>
<proteinExistence type="inferred from homology"/>
<keyword evidence="1 7" id="KW-0479">Metal-binding</keyword>
<evidence type="ECO:0000256" key="4">
    <source>
        <dbReference type="ARBA" id="ARBA00022833"/>
    </source>
</evidence>
<evidence type="ECO:0000313" key="10">
    <source>
        <dbReference type="Proteomes" id="UP000782312"/>
    </source>
</evidence>
<dbReference type="SMART" id="SM00493">
    <property type="entry name" value="TOPRIM"/>
    <property type="match status" value="1"/>
</dbReference>
<dbReference type="AlphaFoldDB" id="A0A932HWH7"/>